<reference evidence="1 2" key="1">
    <citation type="journal article" date="2020" name="Mol. Biol. Evol.">
        <title>Distinct Expression and Methylation Patterns for Genes with Different Fates following a Single Whole-Genome Duplication in Flowering Plants.</title>
        <authorList>
            <person name="Shi T."/>
            <person name="Rahmani R.S."/>
            <person name="Gugger P.F."/>
            <person name="Wang M."/>
            <person name="Li H."/>
            <person name="Zhang Y."/>
            <person name="Li Z."/>
            <person name="Wang Q."/>
            <person name="Van de Peer Y."/>
            <person name="Marchal K."/>
            <person name="Chen J."/>
        </authorList>
    </citation>
    <scope>NUCLEOTIDE SEQUENCE [LARGE SCALE GENOMIC DNA]</scope>
    <source>
        <tissue evidence="1">Leaf</tissue>
    </source>
</reference>
<gene>
    <name evidence="1" type="ORF">HUJ06_015050</name>
</gene>
<dbReference type="Proteomes" id="UP000607653">
    <property type="component" value="Unassembled WGS sequence"/>
</dbReference>
<name>A0A822Z793_NELNU</name>
<accession>A0A822Z793</accession>
<comment type="caution">
    <text evidence="1">The sequence shown here is derived from an EMBL/GenBank/DDBJ whole genome shotgun (WGS) entry which is preliminary data.</text>
</comment>
<organism evidence="1 2">
    <name type="scientific">Nelumbo nucifera</name>
    <name type="common">Sacred lotus</name>
    <dbReference type="NCBI Taxonomy" id="4432"/>
    <lineage>
        <taxon>Eukaryota</taxon>
        <taxon>Viridiplantae</taxon>
        <taxon>Streptophyta</taxon>
        <taxon>Embryophyta</taxon>
        <taxon>Tracheophyta</taxon>
        <taxon>Spermatophyta</taxon>
        <taxon>Magnoliopsida</taxon>
        <taxon>Proteales</taxon>
        <taxon>Nelumbonaceae</taxon>
        <taxon>Nelumbo</taxon>
    </lineage>
</organism>
<evidence type="ECO:0000313" key="1">
    <source>
        <dbReference type="EMBL" id="DAD40727.1"/>
    </source>
</evidence>
<dbReference type="AlphaFoldDB" id="A0A822Z793"/>
<dbReference type="EMBL" id="DUZY01000005">
    <property type="protein sequence ID" value="DAD40727.1"/>
    <property type="molecule type" value="Genomic_DNA"/>
</dbReference>
<sequence length="35" mass="3985">MVEEKGGSTWQETDDARELREFFFCSLSKSFGPVA</sequence>
<evidence type="ECO:0000313" key="2">
    <source>
        <dbReference type="Proteomes" id="UP000607653"/>
    </source>
</evidence>
<protein>
    <submittedName>
        <fullName evidence="1">Uncharacterized protein</fullName>
    </submittedName>
</protein>
<proteinExistence type="predicted"/>
<keyword evidence="2" id="KW-1185">Reference proteome</keyword>